<comment type="similarity">
    <text evidence="2">Belongs to the MoaD family.</text>
</comment>
<dbReference type="Pfam" id="PF02597">
    <property type="entry name" value="ThiS"/>
    <property type="match status" value="1"/>
</dbReference>
<dbReference type="CDD" id="cd00754">
    <property type="entry name" value="Ubl_MoaD"/>
    <property type="match status" value="1"/>
</dbReference>
<dbReference type="SUPFAM" id="SSF54285">
    <property type="entry name" value="MoaD/ThiS"/>
    <property type="match status" value="1"/>
</dbReference>
<dbReference type="OrthoDB" id="598356at2"/>
<sequence>MKLKILAFGITKDIFGTSEKEIEVDEWLTVSQLKNILEEDFPGLKKLNSYFIAIDEEYAEEDQVITSTNEIAIIPPVSGG</sequence>
<dbReference type="GO" id="GO:0000166">
    <property type="term" value="F:nucleotide binding"/>
    <property type="evidence" value="ECO:0007669"/>
    <property type="project" value="UniProtKB-KW"/>
</dbReference>
<dbReference type="PANTHER" id="PTHR33359">
    <property type="entry name" value="MOLYBDOPTERIN SYNTHASE SULFUR CARRIER SUBUNIT"/>
    <property type="match status" value="1"/>
</dbReference>
<protein>
    <recommendedName>
        <fullName evidence="3">Molybdopterin synthase sulfur carrier subunit</fullName>
    </recommendedName>
</protein>
<keyword evidence="1" id="KW-0547">Nucleotide-binding</keyword>
<comment type="caution">
    <text evidence="4">The sequence shown here is derived from an EMBL/GenBank/DDBJ whole genome shotgun (WGS) entry which is preliminary data.</text>
</comment>
<keyword evidence="5" id="KW-1185">Reference proteome</keyword>
<dbReference type="Gene3D" id="3.10.20.30">
    <property type="match status" value="1"/>
</dbReference>
<dbReference type="RefSeq" id="WP_034713266.1">
    <property type="nucleotide sequence ID" value="NZ_JPRH01000007.1"/>
</dbReference>
<dbReference type="InterPro" id="IPR003749">
    <property type="entry name" value="ThiS/MoaD-like"/>
</dbReference>
<dbReference type="GO" id="GO:1990133">
    <property type="term" value="C:molybdopterin adenylyltransferase complex"/>
    <property type="evidence" value="ECO:0007669"/>
    <property type="project" value="TreeGrafter"/>
</dbReference>
<dbReference type="Proteomes" id="UP000028705">
    <property type="component" value="Unassembled WGS sequence"/>
</dbReference>
<organism evidence="4 5">
    <name type="scientific">Chryseobacterium soli</name>
    <dbReference type="NCBI Taxonomy" id="445961"/>
    <lineage>
        <taxon>Bacteria</taxon>
        <taxon>Pseudomonadati</taxon>
        <taxon>Bacteroidota</taxon>
        <taxon>Flavobacteriia</taxon>
        <taxon>Flavobacteriales</taxon>
        <taxon>Weeksellaceae</taxon>
        <taxon>Chryseobacterium group</taxon>
        <taxon>Chryseobacterium</taxon>
    </lineage>
</organism>
<evidence type="ECO:0000256" key="3">
    <source>
        <dbReference type="ARBA" id="ARBA00024247"/>
    </source>
</evidence>
<accession>A0A086A3P9</accession>
<dbReference type="EMBL" id="JPRH01000007">
    <property type="protein sequence ID" value="KFF11313.1"/>
    <property type="molecule type" value="Genomic_DNA"/>
</dbReference>
<evidence type="ECO:0000313" key="5">
    <source>
        <dbReference type="Proteomes" id="UP000028705"/>
    </source>
</evidence>
<dbReference type="InterPro" id="IPR012675">
    <property type="entry name" value="Beta-grasp_dom_sf"/>
</dbReference>
<dbReference type="eggNOG" id="COG1977">
    <property type="taxonomic scope" value="Bacteria"/>
</dbReference>
<dbReference type="UniPathway" id="UPA00344"/>
<evidence type="ECO:0000313" key="4">
    <source>
        <dbReference type="EMBL" id="KFF11313.1"/>
    </source>
</evidence>
<dbReference type="STRING" id="445961.IW15_16335"/>
<name>A0A086A3P9_9FLAO</name>
<gene>
    <name evidence="4" type="ORF">IW15_16335</name>
</gene>
<proteinExistence type="inferred from homology"/>
<dbReference type="AlphaFoldDB" id="A0A086A3P9"/>
<dbReference type="InterPro" id="IPR044672">
    <property type="entry name" value="MOCS2A"/>
</dbReference>
<evidence type="ECO:0000256" key="2">
    <source>
        <dbReference type="ARBA" id="ARBA00024200"/>
    </source>
</evidence>
<dbReference type="PANTHER" id="PTHR33359:SF1">
    <property type="entry name" value="MOLYBDOPTERIN SYNTHASE SULFUR CARRIER SUBUNIT"/>
    <property type="match status" value="1"/>
</dbReference>
<reference evidence="4 5" key="1">
    <citation type="submission" date="2014-07" db="EMBL/GenBank/DDBJ databases">
        <title>Genome of Chryseobacterium soli DSM 19298.</title>
        <authorList>
            <person name="Stropko S.J."/>
            <person name="Pipes S.E."/>
            <person name="Newman J."/>
        </authorList>
    </citation>
    <scope>NUCLEOTIDE SEQUENCE [LARGE SCALE GENOMIC DNA]</scope>
    <source>
        <strain evidence="4 5">DSM 19298</strain>
    </source>
</reference>
<dbReference type="GO" id="GO:0006777">
    <property type="term" value="P:Mo-molybdopterin cofactor biosynthetic process"/>
    <property type="evidence" value="ECO:0007669"/>
    <property type="project" value="InterPro"/>
</dbReference>
<dbReference type="InterPro" id="IPR016155">
    <property type="entry name" value="Mopterin_synth/thiamin_S_b"/>
</dbReference>
<evidence type="ECO:0000256" key="1">
    <source>
        <dbReference type="ARBA" id="ARBA00022741"/>
    </source>
</evidence>